<dbReference type="OrthoDB" id="9785691at2"/>
<evidence type="ECO:0000256" key="4">
    <source>
        <dbReference type="ARBA" id="ARBA00022679"/>
    </source>
</evidence>
<dbReference type="InterPro" id="IPR029016">
    <property type="entry name" value="GAF-like_dom_sf"/>
</dbReference>
<keyword evidence="3 9" id="KW-0597">Phosphoprotein</keyword>
<keyword evidence="6 13" id="KW-0418">Kinase</keyword>
<keyword evidence="7" id="KW-0067">ATP-binding</keyword>
<evidence type="ECO:0000313" key="14">
    <source>
        <dbReference type="Proteomes" id="UP000078287"/>
    </source>
</evidence>
<organism evidence="13 14">
    <name type="scientific">Chloroflexus islandicus</name>
    <dbReference type="NCBI Taxonomy" id="1707952"/>
    <lineage>
        <taxon>Bacteria</taxon>
        <taxon>Bacillati</taxon>
        <taxon>Chloroflexota</taxon>
        <taxon>Chloroflexia</taxon>
        <taxon>Chloroflexales</taxon>
        <taxon>Chloroflexineae</taxon>
        <taxon>Chloroflexaceae</taxon>
        <taxon>Chloroflexus</taxon>
    </lineage>
</organism>
<keyword evidence="14" id="KW-1185">Reference proteome</keyword>
<dbReference type="InterPro" id="IPR005467">
    <property type="entry name" value="His_kinase_dom"/>
</dbReference>
<dbReference type="SMART" id="SM00388">
    <property type="entry name" value="HisKA"/>
    <property type="match status" value="1"/>
</dbReference>
<comment type="caution">
    <text evidence="13">The sequence shown here is derived from an EMBL/GenBank/DDBJ whole genome shotgun (WGS) entry which is preliminary data.</text>
</comment>
<comment type="catalytic activity">
    <reaction evidence="1">
        <text>ATP + protein L-histidine = ADP + protein N-phospho-L-histidine.</text>
        <dbReference type="EC" id="2.7.13.3"/>
    </reaction>
</comment>
<dbReference type="InterPro" id="IPR036097">
    <property type="entry name" value="HisK_dim/P_sf"/>
</dbReference>
<dbReference type="InterPro" id="IPR001789">
    <property type="entry name" value="Sig_transdc_resp-reg_receiver"/>
</dbReference>
<keyword evidence="10" id="KW-0472">Membrane</keyword>
<accession>A0A178LSX7</accession>
<evidence type="ECO:0000256" key="2">
    <source>
        <dbReference type="ARBA" id="ARBA00012438"/>
    </source>
</evidence>
<dbReference type="InterPro" id="IPR004358">
    <property type="entry name" value="Sig_transdc_His_kin-like_C"/>
</dbReference>
<keyword evidence="10" id="KW-1133">Transmembrane helix</keyword>
<feature type="transmembrane region" description="Helical" evidence="10">
    <location>
        <begin position="12"/>
        <end position="32"/>
    </location>
</feature>
<feature type="domain" description="Histidine kinase" evidence="11">
    <location>
        <begin position="438"/>
        <end position="649"/>
    </location>
</feature>
<keyword evidence="8" id="KW-0902">Two-component regulatory system</keyword>
<dbReference type="Gene3D" id="3.30.565.10">
    <property type="entry name" value="Histidine kinase-like ATPase, C-terminal domain"/>
    <property type="match status" value="1"/>
</dbReference>
<feature type="transmembrane region" description="Helical" evidence="10">
    <location>
        <begin position="66"/>
        <end position="98"/>
    </location>
</feature>
<evidence type="ECO:0000256" key="1">
    <source>
        <dbReference type="ARBA" id="ARBA00000085"/>
    </source>
</evidence>
<dbReference type="GO" id="GO:0000155">
    <property type="term" value="F:phosphorelay sensor kinase activity"/>
    <property type="evidence" value="ECO:0007669"/>
    <property type="project" value="InterPro"/>
</dbReference>
<dbReference type="Pfam" id="PF00512">
    <property type="entry name" value="HisKA"/>
    <property type="match status" value="1"/>
</dbReference>
<dbReference type="InterPro" id="IPR003594">
    <property type="entry name" value="HATPase_dom"/>
</dbReference>
<dbReference type="PRINTS" id="PR00344">
    <property type="entry name" value="BCTRLSENSOR"/>
</dbReference>
<dbReference type="SUPFAM" id="SSF47384">
    <property type="entry name" value="Homodimeric domain of signal transducing histidine kinase"/>
    <property type="match status" value="1"/>
</dbReference>
<feature type="domain" description="Response regulatory" evidence="12">
    <location>
        <begin position="664"/>
        <end position="778"/>
    </location>
</feature>
<dbReference type="SMART" id="SM00065">
    <property type="entry name" value="GAF"/>
    <property type="match status" value="1"/>
</dbReference>
<keyword evidence="10" id="KW-0812">Transmembrane</keyword>
<proteinExistence type="predicted"/>
<dbReference type="Proteomes" id="UP000078287">
    <property type="component" value="Unassembled WGS sequence"/>
</dbReference>
<dbReference type="SUPFAM" id="SSF55781">
    <property type="entry name" value="GAF domain-like"/>
    <property type="match status" value="1"/>
</dbReference>
<dbReference type="InterPro" id="IPR003018">
    <property type="entry name" value="GAF"/>
</dbReference>
<evidence type="ECO:0000256" key="10">
    <source>
        <dbReference type="SAM" id="Phobius"/>
    </source>
</evidence>
<dbReference type="RefSeq" id="WP_066791460.1">
    <property type="nucleotide sequence ID" value="NZ_LWQS01000114.1"/>
</dbReference>
<feature type="transmembrane region" description="Helical" evidence="10">
    <location>
        <begin position="207"/>
        <end position="224"/>
    </location>
</feature>
<evidence type="ECO:0000256" key="6">
    <source>
        <dbReference type="ARBA" id="ARBA00022777"/>
    </source>
</evidence>
<dbReference type="GO" id="GO:0005524">
    <property type="term" value="F:ATP binding"/>
    <property type="evidence" value="ECO:0007669"/>
    <property type="project" value="UniProtKB-KW"/>
</dbReference>
<evidence type="ECO:0000313" key="13">
    <source>
        <dbReference type="EMBL" id="OAN37115.1"/>
    </source>
</evidence>
<dbReference type="Pfam" id="PF13185">
    <property type="entry name" value="GAF_2"/>
    <property type="match status" value="1"/>
</dbReference>
<dbReference type="SUPFAM" id="SSF52172">
    <property type="entry name" value="CheY-like"/>
    <property type="match status" value="1"/>
</dbReference>
<keyword evidence="4" id="KW-0808">Transferase</keyword>
<protein>
    <recommendedName>
        <fullName evidence="2">histidine kinase</fullName>
        <ecNumber evidence="2">2.7.13.3</ecNumber>
    </recommendedName>
</protein>
<dbReference type="PANTHER" id="PTHR43065">
    <property type="entry name" value="SENSOR HISTIDINE KINASE"/>
    <property type="match status" value="1"/>
</dbReference>
<reference evidence="13 14" key="1">
    <citation type="submission" date="2016-04" db="EMBL/GenBank/DDBJ databases">
        <title>Chloroflexus islandicus sp. nov., a thermophilic filamentous anoxygenic phototrophic bacterium from geyser Strokkur (Iceland).</title>
        <authorList>
            <person name="Gaisin V.A."/>
            <person name="Kalashnikov A.M."/>
            <person name="Sukhacheva M.V."/>
            <person name="Grouzdev D.S."/>
            <person name="Ivanov T.M."/>
            <person name="Kuznetsov B."/>
            <person name="Gorlenko V.M."/>
        </authorList>
    </citation>
    <scope>NUCLEOTIDE SEQUENCE [LARGE SCALE GENOMIC DNA]</scope>
    <source>
        <strain evidence="14">isl-2</strain>
    </source>
</reference>
<name>A0A178LSX7_9CHLR</name>
<evidence type="ECO:0000256" key="3">
    <source>
        <dbReference type="ARBA" id="ARBA00022553"/>
    </source>
</evidence>
<dbReference type="STRING" id="1707952.A6A03_05595"/>
<evidence type="ECO:0000256" key="7">
    <source>
        <dbReference type="ARBA" id="ARBA00022840"/>
    </source>
</evidence>
<sequence length="798" mass="86581">MHTIPSPVRGSLIGLWSAAILVGAISWLLAPATPLDAGTWLAAILFALGLTIFEALTIVRQHDRPLAVTLVLLIAAMIILPWPLFLLAVAIGAVAGALARAAPWWQALSLAATRWIALTAGSVVLMIFVQQHTYGATIASPSALIGLIGSGLVIYLIERVASASLIAPMMGEPLPAALHWRLDDASWYALIFAPLGGMLAILWQQEVWAFALGIAPLAMVQISLRRQHKLEEALSIADAQLRTANARLLSLSRQSEHLQSLVVSLMASRDVPTMLNLLGERLSALMEADSAWVTLYDEHGNLQLVASHHLPAPTEGVGPQPIPLPRDYDLALERRRVTLFTDRHVQTLAPVAALTEHSPWQAIILLPLLDEQQPLGAVCLAFEQVRGLKEDEQRLLAAFARHAAAVIQNARLFRRWQEMQIELGRSAKLAAVGTFAASIAHEFNNLLSGMLGYAQLGLADDEVETKNEALKVVLDTCKRGSSITGSLLTFARRRESRRELSDLREVIDGTLTLMEIELRKHSIQVVRQIEVVPLTICDAGQIAQVFLNLLTNARDAMKPQGGVLTVTLKPEQGWIVLQVEDTGCGIPEAIRRQIFQPFVTTKNATGNQSGTGLGLAVSYGIIQNHNGRFEVESEVGKGTTMTIRLPIVQEEPAEAAPAPIPSLHLLVIDDDEAAARGLIELLERAGHRVTYCAHSAEAVAIYTANQFDMVLSDVVMPELDGITLLNVLRSYDPVASVILFTGHIEPDQVAAMAASGAYAVLRKPFAADELMAAVQAAYHDRERTRRTLAGITEPASLR</sequence>
<dbReference type="InterPro" id="IPR011006">
    <property type="entry name" value="CheY-like_superfamily"/>
</dbReference>
<feature type="transmembrane region" description="Helical" evidence="10">
    <location>
        <begin position="38"/>
        <end position="59"/>
    </location>
</feature>
<evidence type="ECO:0000256" key="5">
    <source>
        <dbReference type="ARBA" id="ARBA00022741"/>
    </source>
</evidence>
<feature type="transmembrane region" description="Helical" evidence="10">
    <location>
        <begin position="104"/>
        <end position="129"/>
    </location>
</feature>
<dbReference type="SMART" id="SM00448">
    <property type="entry name" value="REC"/>
    <property type="match status" value="1"/>
</dbReference>
<dbReference type="CDD" id="cd00082">
    <property type="entry name" value="HisKA"/>
    <property type="match status" value="1"/>
</dbReference>
<evidence type="ECO:0000259" key="11">
    <source>
        <dbReference type="PROSITE" id="PS50109"/>
    </source>
</evidence>
<evidence type="ECO:0000256" key="9">
    <source>
        <dbReference type="PROSITE-ProRule" id="PRU00169"/>
    </source>
</evidence>
<dbReference type="SMART" id="SM00387">
    <property type="entry name" value="HATPase_c"/>
    <property type="match status" value="1"/>
</dbReference>
<dbReference type="AlphaFoldDB" id="A0A178LSX7"/>
<dbReference type="EC" id="2.7.13.3" evidence="2"/>
<dbReference type="Gene3D" id="1.10.287.130">
    <property type="match status" value="1"/>
</dbReference>
<feature type="modified residue" description="4-aspartylphosphate" evidence="9">
    <location>
        <position position="713"/>
    </location>
</feature>
<dbReference type="InterPro" id="IPR036890">
    <property type="entry name" value="HATPase_C_sf"/>
</dbReference>
<feature type="transmembrane region" description="Helical" evidence="10">
    <location>
        <begin position="185"/>
        <end position="202"/>
    </location>
</feature>
<dbReference type="Gene3D" id="3.30.450.40">
    <property type="match status" value="1"/>
</dbReference>
<gene>
    <name evidence="13" type="ORF">A6A03_05595</name>
</gene>
<dbReference type="SUPFAM" id="SSF55874">
    <property type="entry name" value="ATPase domain of HSP90 chaperone/DNA topoisomerase II/histidine kinase"/>
    <property type="match status" value="1"/>
</dbReference>
<keyword evidence="5" id="KW-0547">Nucleotide-binding</keyword>
<dbReference type="PROSITE" id="PS50109">
    <property type="entry name" value="HIS_KIN"/>
    <property type="match status" value="1"/>
</dbReference>
<dbReference type="CDD" id="cd00156">
    <property type="entry name" value="REC"/>
    <property type="match status" value="1"/>
</dbReference>
<dbReference type="InterPro" id="IPR003661">
    <property type="entry name" value="HisK_dim/P_dom"/>
</dbReference>
<dbReference type="PANTHER" id="PTHR43065:SF46">
    <property type="entry name" value="C4-DICARBOXYLATE TRANSPORT SENSOR PROTEIN DCTB"/>
    <property type="match status" value="1"/>
</dbReference>
<dbReference type="EMBL" id="LWQS01000114">
    <property type="protein sequence ID" value="OAN37115.1"/>
    <property type="molecule type" value="Genomic_DNA"/>
</dbReference>
<dbReference type="Pfam" id="PF02518">
    <property type="entry name" value="HATPase_c"/>
    <property type="match status" value="1"/>
</dbReference>
<dbReference type="Gene3D" id="3.40.50.2300">
    <property type="match status" value="1"/>
</dbReference>
<dbReference type="PROSITE" id="PS50110">
    <property type="entry name" value="RESPONSE_REGULATORY"/>
    <property type="match status" value="1"/>
</dbReference>
<feature type="transmembrane region" description="Helical" evidence="10">
    <location>
        <begin position="136"/>
        <end position="157"/>
    </location>
</feature>
<evidence type="ECO:0000259" key="12">
    <source>
        <dbReference type="PROSITE" id="PS50110"/>
    </source>
</evidence>
<evidence type="ECO:0000256" key="8">
    <source>
        <dbReference type="ARBA" id="ARBA00023012"/>
    </source>
</evidence>
<dbReference type="Pfam" id="PF00072">
    <property type="entry name" value="Response_reg"/>
    <property type="match status" value="1"/>
</dbReference>